<organism evidence="9 10">
    <name type="scientific">Volvox africanus</name>
    <dbReference type="NCBI Taxonomy" id="51714"/>
    <lineage>
        <taxon>Eukaryota</taxon>
        <taxon>Viridiplantae</taxon>
        <taxon>Chlorophyta</taxon>
        <taxon>core chlorophytes</taxon>
        <taxon>Chlorophyceae</taxon>
        <taxon>CS clade</taxon>
        <taxon>Chlamydomonadales</taxon>
        <taxon>Volvocaceae</taxon>
        <taxon>Volvox</taxon>
    </lineage>
</organism>
<gene>
    <name evidence="9" type="ORF">Vafri_6558</name>
</gene>
<sequence>MALCLRVDKARNSMLASMSLLLLLAIAAVAADSRSRPNVPNERYGREEIQFDLPIDADEMYLGCYSDTWDHLLQDVYAASSTNMTISQCRTLAKSKGALYYGLKGGNECFGGSETSRLMGPVPGLAECNMTCSGNSSEICGGSETLSVYITPRGPRSPPPPQISPGCYVGCFEDSPNNRTLAKLADESDDMTINRCRETARTQGFAYFGVEAGRQCFVGNEVTRKRTSNAVICNYRCAGDGNQICGGDWTISVYHSYDPNRPASPRPPPPSLRKEDYLGCFYDTLWFRVLPQSLDVSDNMTIAHCRSKALQAGLTLYGLEAGRECWGGENRDRAMTWGRSNDCNWPCGGAECEVCGGDFAIDVYTIPQPDSEPPSIPSPFRPDLLGVPSEPPNTPPTYWDFWPLHPEAPAPSYLKPPYYLGTVVPPVYGSMPPSYGTASPPPTPGAYLLPEHLRPESAYFDARSGLSVFSIPGYEDGIVLLWKDVLVSDRPENLHYFTGSCRSVDENEPGGPAIRMDAPGCESVMSGPLPNWDISSTGAFTAVWIGRFADGARGPQAIMTLSRTPYDSDREIFWTSEEISTYSNGTDLRARIKLPAIPAGQWAMQVISRKPIARRDRVLLSYYSYSPSSGVTKQTTVGSGCELYPDSFALGMDYREQDKAFNGDLAVVLMYNRTLSERQIWELFEFYTPRFGWSTPIV</sequence>
<dbReference type="PROSITE" id="PS51212">
    <property type="entry name" value="WSC"/>
    <property type="match status" value="3"/>
</dbReference>
<dbReference type="InterPro" id="IPR002889">
    <property type="entry name" value="WSC_carb-bd"/>
</dbReference>
<name>A0A8J4AZ19_9CHLO</name>
<dbReference type="SUPFAM" id="SSF49899">
    <property type="entry name" value="Concanavalin A-like lectins/glucanases"/>
    <property type="match status" value="1"/>
</dbReference>
<proteinExistence type="predicted"/>
<feature type="domain" description="WSC" evidence="8">
    <location>
        <begin position="274"/>
        <end position="367"/>
    </location>
</feature>
<evidence type="ECO:0000256" key="5">
    <source>
        <dbReference type="ARBA" id="ARBA00023136"/>
    </source>
</evidence>
<protein>
    <recommendedName>
        <fullName evidence="8">WSC domain-containing protein</fullName>
    </recommendedName>
</protein>
<accession>A0A8J4AZ19</accession>
<evidence type="ECO:0000256" key="6">
    <source>
        <dbReference type="ARBA" id="ARBA00023180"/>
    </source>
</evidence>
<evidence type="ECO:0000313" key="9">
    <source>
        <dbReference type="EMBL" id="GIL50433.1"/>
    </source>
</evidence>
<evidence type="ECO:0000256" key="4">
    <source>
        <dbReference type="ARBA" id="ARBA00022989"/>
    </source>
</evidence>
<evidence type="ECO:0000256" key="1">
    <source>
        <dbReference type="ARBA" id="ARBA00004167"/>
    </source>
</evidence>
<feature type="chain" id="PRO_5035327793" description="WSC domain-containing protein" evidence="7">
    <location>
        <begin position="31"/>
        <end position="698"/>
    </location>
</feature>
<dbReference type="AlphaFoldDB" id="A0A8J4AZ19"/>
<keyword evidence="5" id="KW-0472">Membrane</keyword>
<feature type="domain" description="WSC" evidence="8">
    <location>
        <begin position="165"/>
        <end position="257"/>
    </location>
</feature>
<keyword evidence="6" id="KW-0325">Glycoprotein</keyword>
<evidence type="ECO:0000313" key="10">
    <source>
        <dbReference type="Proteomes" id="UP000747399"/>
    </source>
</evidence>
<dbReference type="GO" id="GO:0005886">
    <property type="term" value="C:plasma membrane"/>
    <property type="evidence" value="ECO:0007669"/>
    <property type="project" value="TreeGrafter"/>
</dbReference>
<dbReference type="InterPro" id="IPR013320">
    <property type="entry name" value="ConA-like_dom_sf"/>
</dbReference>
<comment type="subcellular location">
    <subcellularLocation>
        <location evidence="1">Membrane</location>
        <topology evidence="1">Single-pass membrane protein</topology>
    </subcellularLocation>
</comment>
<evidence type="ECO:0000259" key="8">
    <source>
        <dbReference type="PROSITE" id="PS51212"/>
    </source>
</evidence>
<evidence type="ECO:0000256" key="2">
    <source>
        <dbReference type="ARBA" id="ARBA00022692"/>
    </source>
</evidence>
<evidence type="ECO:0000256" key="3">
    <source>
        <dbReference type="ARBA" id="ARBA00022729"/>
    </source>
</evidence>
<dbReference type="Pfam" id="PF01822">
    <property type="entry name" value="WSC"/>
    <property type="match status" value="3"/>
</dbReference>
<keyword evidence="3 7" id="KW-0732">Signal</keyword>
<dbReference type="PANTHER" id="PTHR24269">
    <property type="entry name" value="KREMEN PROTEIN"/>
    <property type="match status" value="1"/>
</dbReference>
<dbReference type="InterPro" id="IPR051836">
    <property type="entry name" value="Kremen_rcpt"/>
</dbReference>
<keyword evidence="2" id="KW-0812">Transmembrane</keyword>
<keyword evidence="10" id="KW-1185">Reference proteome</keyword>
<dbReference type="Proteomes" id="UP000747399">
    <property type="component" value="Unassembled WGS sequence"/>
</dbReference>
<dbReference type="EMBL" id="BNCO01000009">
    <property type="protein sequence ID" value="GIL50433.1"/>
    <property type="molecule type" value="Genomic_DNA"/>
</dbReference>
<feature type="domain" description="WSC" evidence="8">
    <location>
        <begin position="58"/>
        <end position="152"/>
    </location>
</feature>
<reference evidence="9" key="1">
    <citation type="journal article" date="2021" name="Proc. Natl. Acad. Sci. U.S.A.">
        <title>Three genomes in the algal genus Volvox reveal the fate of a haploid sex-determining region after a transition to homothallism.</title>
        <authorList>
            <person name="Yamamoto K."/>
            <person name="Hamaji T."/>
            <person name="Kawai-Toyooka H."/>
            <person name="Matsuzaki R."/>
            <person name="Takahashi F."/>
            <person name="Nishimura Y."/>
            <person name="Kawachi M."/>
            <person name="Noguchi H."/>
            <person name="Minakuchi Y."/>
            <person name="Umen J.G."/>
            <person name="Toyoda A."/>
            <person name="Nozaki H."/>
        </authorList>
    </citation>
    <scope>NUCLEOTIDE SEQUENCE</scope>
    <source>
        <strain evidence="9">NIES-3780</strain>
    </source>
</reference>
<dbReference type="SMART" id="SM00321">
    <property type="entry name" value="WSC"/>
    <property type="match status" value="3"/>
</dbReference>
<dbReference type="PANTHER" id="PTHR24269:SF16">
    <property type="entry name" value="PROTEIN SLG1"/>
    <property type="match status" value="1"/>
</dbReference>
<feature type="signal peptide" evidence="7">
    <location>
        <begin position="1"/>
        <end position="30"/>
    </location>
</feature>
<evidence type="ECO:0000256" key="7">
    <source>
        <dbReference type="SAM" id="SignalP"/>
    </source>
</evidence>
<keyword evidence="4" id="KW-1133">Transmembrane helix</keyword>
<comment type="caution">
    <text evidence="9">The sequence shown here is derived from an EMBL/GenBank/DDBJ whole genome shotgun (WGS) entry which is preliminary data.</text>
</comment>